<dbReference type="GO" id="GO:0033897">
    <property type="term" value="F:ribonuclease T2 activity"/>
    <property type="evidence" value="ECO:0007669"/>
    <property type="project" value="UniProtKB-EC"/>
</dbReference>
<organism evidence="6 7">
    <name type="scientific">Zancudomyces culisetae</name>
    <name type="common">Gut fungus</name>
    <name type="synonym">Smittium culisetae</name>
    <dbReference type="NCBI Taxonomy" id="1213189"/>
    <lineage>
        <taxon>Eukaryota</taxon>
        <taxon>Fungi</taxon>
        <taxon>Fungi incertae sedis</taxon>
        <taxon>Zoopagomycota</taxon>
        <taxon>Kickxellomycotina</taxon>
        <taxon>Harpellomycetes</taxon>
        <taxon>Harpellales</taxon>
        <taxon>Legeriomycetaceae</taxon>
        <taxon>Zancudomyces</taxon>
    </lineage>
</organism>
<gene>
    <name evidence="6" type="ORF">AX774_g5212</name>
</gene>
<dbReference type="EC" id="4.6.1.19" evidence="2"/>
<dbReference type="GO" id="GO:0006401">
    <property type="term" value="P:RNA catabolic process"/>
    <property type="evidence" value="ECO:0007669"/>
    <property type="project" value="TreeGrafter"/>
</dbReference>
<evidence type="ECO:0000256" key="3">
    <source>
        <dbReference type="RuleBase" id="RU004328"/>
    </source>
</evidence>
<feature type="compositionally biased region" description="Polar residues" evidence="4">
    <location>
        <begin position="219"/>
        <end position="242"/>
    </location>
</feature>
<keyword evidence="5" id="KW-0732">Signal</keyword>
<dbReference type="PANTHER" id="PTHR11240">
    <property type="entry name" value="RIBONUCLEASE T2"/>
    <property type="match status" value="1"/>
</dbReference>
<dbReference type="OrthoDB" id="435754at2759"/>
<dbReference type="PANTHER" id="PTHR11240:SF22">
    <property type="entry name" value="RIBONUCLEASE T2"/>
    <property type="match status" value="1"/>
</dbReference>
<dbReference type="InterPro" id="IPR036430">
    <property type="entry name" value="RNase_T2-like_sf"/>
</dbReference>
<comment type="caution">
    <text evidence="6">The sequence shown here is derived from an EMBL/GenBank/DDBJ whole genome shotgun (WGS) entry which is preliminary data.</text>
</comment>
<dbReference type="InterPro" id="IPR001568">
    <property type="entry name" value="RNase_T2-like"/>
</dbReference>
<feature type="signal peptide" evidence="5">
    <location>
        <begin position="1"/>
        <end position="18"/>
    </location>
</feature>
<protein>
    <recommendedName>
        <fullName evidence="2">ribonuclease T2</fullName>
        <ecNumber evidence="2">4.6.1.19</ecNumber>
    </recommendedName>
</protein>
<evidence type="ECO:0000313" key="6">
    <source>
        <dbReference type="EMBL" id="OMH81336.1"/>
    </source>
</evidence>
<accession>A0A1R1PK42</accession>
<evidence type="ECO:0000313" key="7">
    <source>
        <dbReference type="Proteomes" id="UP000188320"/>
    </source>
</evidence>
<dbReference type="InterPro" id="IPR033130">
    <property type="entry name" value="RNase_T2_His_AS_2"/>
</dbReference>
<dbReference type="AlphaFoldDB" id="A0A1R1PK42"/>
<dbReference type="GO" id="GO:0003723">
    <property type="term" value="F:RNA binding"/>
    <property type="evidence" value="ECO:0007669"/>
    <property type="project" value="InterPro"/>
</dbReference>
<dbReference type="Gene3D" id="3.90.730.10">
    <property type="entry name" value="Ribonuclease T2-like"/>
    <property type="match status" value="1"/>
</dbReference>
<sequence length="309" mass="35749">MFKVLLFLVICDLQFVFTFENYKQRRPEIHRPGHLLYENHNYRCLTGNTDKNIFKRQNPPIKSCHQSSKDADKCDSPKPGLFILSYSWHQNGRTGNTGIHGLWPTGCYGEDVPSQYCNGNNVVRSVWKTLENRNKDLLSEMKNLMPGNYQKESDDGFWSHEWNKHGICFTTIDPGCPEEGPTKEDAIVKYFSKTVELGKKYDITNLLNSYEIKHKSELPKSSNSYKKTNNGRQGSSSSRDNQNAFLGVDKIMDKVKKEFNVKPAFICDNKKLIQINFHFVVEGKYDFIPSPFPPSYARKSCENIFFRKL</sequence>
<dbReference type="Proteomes" id="UP000188320">
    <property type="component" value="Unassembled WGS sequence"/>
</dbReference>
<name>A0A1R1PK42_ZANCU</name>
<dbReference type="Pfam" id="PF00445">
    <property type="entry name" value="Ribonuclease_T2"/>
    <property type="match status" value="1"/>
</dbReference>
<evidence type="ECO:0000256" key="4">
    <source>
        <dbReference type="SAM" id="MobiDB-lite"/>
    </source>
</evidence>
<proteinExistence type="inferred from homology"/>
<feature type="chain" id="PRO_5012412931" description="ribonuclease T2" evidence="5">
    <location>
        <begin position="19"/>
        <end position="309"/>
    </location>
</feature>
<dbReference type="PROSITE" id="PS00531">
    <property type="entry name" value="RNASE_T2_2"/>
    <property type="match status" value="1"/>
</dbReference>
<keyword evidence="7" id="KW-1185">Reference proteome</keyword>
<feature type="region of interest" description="Disordered" evidence="4">
    <location>
        <begin position="218"/>
        <end position="242"/>
    </location>
</feature>
<evidence type="ECO:0000256" key="1">
    <source>
        <dbReference type="ARBA" id="ARBA00007469"/>
    </source>
</evidence>
<dbReference type="EMBL" id="LSSK01000924">
    <property type="protein sequence ID" value="OMH81336.1"/>
    <property type="molecule type" value="Genomic_DNA"/>
</dbReference>
<dbReference type="SUPFAM" id="SSF55895">
    <property type="entry name" value="Ribonuclease Rh-like"/>
    <property type="match status" value="1"/>
</dbReference>
<evidence type="ECO:0000256" key="2">
    <source>
        <dbReference type="ARBA" id="ARBA00012571"/>
    </source>
</evidence>
<dbReference type="GO" id="GO:0005576">
    <property type="term" value="C:extracellular region"/>
    <property type="evidence" value="ECO:0007669"/>
    <property type="project" value="TreeGrafter"/>
</dbReference>
<reference evidence="7" key="1">
    <citation type="submission" date="2017-01" db="EMBL/GenBank/DDBJ databases">
        <authorList>
            <person name="Wang Y."/>
            <person name="White M."/>
            <person name="Kvist S."/>
            <person name="Moncalvo J.-M."/>
        </authorList>
    </citation>
    <scope>NUCLEOTIDE SEQUENCE [LARGE SCALE GENOMIC DNA]</scope>
    <source>
        <strain evidence="7">COL-18-3</strain>
    </source>
</reference>
<evidence type="ECO:0000256" key="5">
    <source>
        <dbReference type="SAM" id="SignalP"/>
    </source>
</evidence>
<comment type="similarity">
    <text evidence="1 3">Belongs to the RNase T2 family.</text>
</comment>